<evidence type="ECO:0000256" key="1">
    <source>
        <dbReference type="SAM" id="Coils"/>
    </source>
</evidence>
<proteinExistence type="predicted"/>
<evidence type="ECO:0000313" key="2">
    <source>
        <dbReference type="EMBL" id="MBB6214921.1"/>
    </source>
</evidence>
<reference evidence="2 3" key="1">
    <citation type="submission" date="2020-08" db="EMBL/GenBank/DDBJ databases">
        <title>Genomic Encyclopedia of Type Strains, Phase IV (KMG-IV): sequencing the most valuable type-strain genomes for metagenomic binning, comparative biology and taxonomic classification.</title>
        <authorList>
            <person name="Goeker M."/>
        </authorList>
    </citation>
    <scope>NUCLEOTIDE SEQUENCE [LARGE SCALE GENOMIC DNA]</scope>
    <source>
        <strain evidence="2 3">DSM 103526</strain>
    </source>
</reference>
<dbReference type="GO" id="GO:0016740">
    <property type="term" value="F:transferase activity"/>
    <property type="evidence" value="ECO:0007669"/>
    <property type="project" value="UniProtKB-KW"/>
</dbReference>
<name>A0A841KNR3_9FIRM</name>
<dbReference type="RefSeq" id="WP_184308746.1">
    <property type="nucleotide sequence ID" value="NZ_JACHEN010000004.1"/>
</dbReference>
<keyword evidence="3" id="KW-1185">Reference proteome</keyword>
<keyword evidence="1" id="KW-0175">Coiled coil</keyword>
<accession>A0A841KNR3</accession>
<evidence type="ECO:0000313" key="3">
    <source>
        <dbReference type="Proteomes" id="UP000579281"/>
    </source>
</evidence>
<feature type="coiled-coil region" evidence="1">
    <location>
        <begin position="2"/>
        <end position="32"/>
    </location>
</feature>
<sequence length="45" mass="5600">MNDKLERFCQELEELKKIFEQLDELNQKRLEEVIIMLKTKFSERL</sequence>
<comment type="caution">
    <text evidence="2">The sequence shown here is derived from an EMBL/GenBank/DDBJ whole genome shotgun (WGS) entry which is preliminary data.</text>
</comment>
<dbReference type="Proteomes" id="UP000579281">
    <property type="component" value="Unassembled WGS sequence"/>
</dbReference>
<gene>
    <name evidence="2" type="ORF">HNQ80_001006</name>
</gene>
<keyword evidence="2" id="KW-0808">Transferase</keyword>
<protein>
    <submittedName>
        <fullName evidence="2">Asp-tRNA(Asn)/Glu-tRNA(Gln) amidotransferase C subunit</fullName>
    </submittedName>
</protein>
<dbReference type="EMBL" id="JACHEN010000004">
    <property type="protein sequence ID" value="MBB6214921.1"/>
    <property type="molecule type" value="Genomic_DNA"/>
</dbReference>
<dbReference type="AlphaFoldDB" id="A0A841KNR3"/>
<organism evidence="2 3">
    <name type="scientific">Anaerosolibacter carboniphilus</name>
    <dbReference type="NCBI Taxonomy" id="1417629"/>
    <lineage>
        <taxon>Bacteria</taxon>
        <taxon>Bacillati</taxon>
        <taxon>Bacillota</taxon>
        <taxon>Clostridia</taxon>
        <taxon>Peptostreptococcales</taxon>
        <taxon>Thermotaleaceae</taxon>
        <taxon>Anaerosolibacter</taxon>
    </lineage>
</organism>